<keyword evidence="5" id="KW-0464">Manganese</keyword>
<proteinExistence type="inferred from homology"/>
<dbReference type="InterPro" id="IPR006186">
    <property type="entry name" value="Ser/Thr-sp_prot-phosphatase"/>
</dbReference>
<dbReference type="EC" id="3.1.3.16" evidence="8"/>
<accession>A0ABR2IDG2</accession>
<dbReference type="Gene3D" id="3.60.21.10">
    <property type="match status" value="1"/>
</dbReference>
<organism evidence="11 12">
    <name type="scientific">Tritrichomonas musculus</name>
    <dbReference type="NCBI Taxonomy" id="1915356"/>
    <lineage>
        <taxon>Eukaryota</taxon>
        <taxon>Metamonada</taxon>
        <taxon>Parabasalia</taxon>
        <taxon>Tritrichomonadida</taxon>
        <taxon>Tritrichomonadidae</taxon>
        <taxon>Tritrichomonas</taxon>
    </lineage>
</organism>
<dbReference type="PRINTS" id="PR00114">
    <property type="entry name" value="STPHPHTASE"/>
</dbReference>
<evidence type="ECO:0000313" key="11">
    <source>
        <dbReference type="EMBL" id="KAK8860891.1"/>
    </source>
</evidence>
<evidence type="ECO:0000259" key="10">
    <source>
        <dbReference type="PROSITE" id="PS00125"/>
    </source>
</evidence>
<dbReference type="Pfam" id="PF00149">
    <property type="entry name" value="Metallophos"/>
    <property type="match status" value="1"/>
</dbReference>
<feature type="region of interest" description="Disordered" evidence="9">
    <location>
        <begin position="393"/>
        <end position="419"/>
    </location>
</feature>
<comment type="catalytic activity">
    <reaction evidence="7 8">
        <text>O-phospho-L-threonyl-[protein] + H2O = L-threonyl-[protein] + phosphate</text>
        <dbReference type="Rhea" id="RHEA:47004"/>
        <dbReference type="Rhea" id="RHEA-COMP:11060"/>
        <dbReference type="Rhea" id="RHEA-COMP:11605"/>
        <dbReference type="ChEBI" id="CHEBI:15377"/>
        <dbReference type="ChEBI" id="CHEBI:30013"/>
        <dbReference type="ChEBI" id="CHEBI:43474"/>
        <dbReference type="ChEBI" id="CHEBI:61977"/>
        <dbReference type="EC" id="3.1.3.16"/>
    </reaction>
</comment>
<evidence type="ECO:0000313" key="12">
    <source>
        <dbReference type="Proteomes" id="UP001470230"/>
    </source>
</evidence>
<evidence type="ECO:0000256" key="1">
    <source>
        <dbReference type="ARBA" id="ARBA00001936"/>
    </source>
</evidence>
<dbReference type="SUPFAM" id="SSF56300">
    <property type="entry name" value="Metallo-dependent phosphatases"/>
    <property type="match status" value="1"/>
</dbReference>
<gene>
    <name evidence="11" type="ORF">M9Y10_012583</name>
</gene>
<protein>
    <recommendedName>
        <fullName evidence="8">Serine/threonine-protein phosphatase</fullName>
        <ecNumber evidence="8">3.1.3.16</ecNumber>
    </recommendedName>
</protein>
<comment type="cofactor">
    <cofactor evidence="1">
        <name>Mn(2+)</name>
        <dbReference type="ChEBI" id="CHEBI:29035"/>
    </cofactor>
</comment>
<keyword evidence="3 8" id="KW-0378">Hydrolase</keyword>
<dbReference type="PANTHER" id="PTHR11668">
    <property type="entry name" value="SERINE/THREONINE PROTEIN PHOSPHATASE"/>
    <property type="match status" value="1"/>
</dbReference>
<dbReference type="Proteomes" id="UP001470230">
    <property type="component" value="Unassembled WGS sequence"/>
</dbReference>
<evidence type="ECO:0000256" key="3">
    <source>
        <dbReference type="ARBA" id="ARBA00022801"/>
    </source>
</evidence>
<comment type="similarity">
    <text evidence="8">Belongs to the PPP phosphatase family.</text>
</comment>
<dbReference type="PANTHER" id="PTHR11668:SF300">
    <property type="entry name" value="SERINE_THREONINE-PROTEIN PHOSPHATASE"/>
    <property type="match status" value="1"/>
</dbReference>
<evidence type="ECO:0000256" key="6">
    <source>
        <dbReference type="ARBA" id="ARBA00047761"/>
    </source>
</evidence>
<keyword evidence="2" id="KW-0479">Metal-binding</keyword>
<keyword evidence="12" id="KW-1185">Reference proteome</keyword>
<reference evidence="11 12" key="1">
    <citation type="submission" date="2024-04" db="EMBL/GenBank/DDBJ databases">
        <title>Tritrichomonas musculus Genome.</title>
        <authorList>
            <person name="Alves-Ferreira E."/>
            <person name="Grigg M."/>
            <person name="Lorenzi H."/>
            <person name="Galac M."/>
        </authorList>
    </citation>
    <scope>NUCLEOTIDE SEQUENCE [LARGE SCALE GENOMIC DNA]</scope>
    <source>
        <strain evidence="11 12">EAF2021</strain>
    </source>
</reference>
<comment type="caution">
    <text evidence="11">The sequence shown here is derived from an EMBL/GenBank/DDBJ whole genome shotgun (WGS) entry which is preliminary data.</text>
</comment>
<feature type="domain" description="Serine/threonine specific protein phosphatases" evidence="10">
    <location>
        <begin position="129"/>
        <end position="134"/>
    </location>
</feature>
<dbReference type="SMART" id="SM00156">
    <property type="entry name" value="PP2Ac"/>
    <property type="match status" value="1"/>
</dbReference>
<evidence type="ECO:0000256" key="2">
    <source>
        <dbReference type="ARBA" id="ARBA00022723"/>
    </source>
</evidence>
<dbReference type="InterPro" id="IPR004843">
    <property type="entry name" value="Calcineurin-like_PHP"/>
</dbReference>
<evidence type="ECO:0000256" key="5">
    <source>
        <dbReference type="ARBA" id="ARBA00023211"/>
    </source>
</evidence>
<evidence type="ECO:0000256" key="7">
    <source>
        <dbReference type="ARBA" id="ARBA00048336"/>
    </source>
</evidence>
<dbReference type="PROSITE" id="PS00125">
    <property type="entry name" value="SER_THR_PHOSPHATASE"/>
    <property type="match status" value="1"/>
</dbReference>
<dbReference type="InterPro" id="IPR050341">
    <property type="entry name" value="PP1_catalytic_subunit"/>
</dbReference>
<dbReference type="InterPro" id="IPR029052">
    <property type="entry name" value="Metallo-depent_PP-like"/>
</dbReference>
<evidence type="ECO:0000256" key="8">
    <source>
        <dbReference type="RuleBase" id="RU004273"/>
    </source>
</evidence>
<keyword evidence="4" id="KW-0904">Protein phosphatase</keyword>
<name>A0ABR2IDG2_9EUKA</name>
<evidence type="ECO:0000256" key="4">
    <source>
        <dbReference type="ARBA" id="ARBA00022912"/>
    </source>
</evidence>
<dbReference type="EMBL" id="JAPFFF010000018">
    <property type="protein sequence ID" value="KAK8860891.1"/>
    <property type="molecule type" value="Genomic_DNA"/>
</dbReference>
<evidence type="ECO:0000256" key="9">
    <source>
        <dbReference type="SAM" id="MobiDB-lite"/>
    </source>
</evidence>
<comment type="catalytic activity">
    <reaction evidence="6">
        <text>O-phospho-L-seryl-[protein] + H2O = L-seryl-[protein] + phosphate</text>
        <dbReference type="Rhea" id="RHEA:20629"/>
        <dbReference type="Rhea" id="RHEA-COMP:9863"/>
        <dbReference type="Rhea" id="RHEA-COMP:11604"/>
        <dbReference type="ChEBI" id="CHEBI:15377"/>
        <dbReference type="ChEBI" id="CHEBI:29999"/>
        <dbReference type="ChEBI" id="CHEBI:43474"/>
        <dbReference type="ChEBI" id="CHEBI:83421"/>
        <dbReference type="EC" id="3.1.3.16"/>
    </reaction>
</comment>
<dbReference type="CDD" id="cd00144">
    <property type="entry name" value="MPP_PPP_family"/>
    <property type="match status" value="1"/>
</dbReference>
<sequence>MDQNLENCEAIFQHYASLLSDEITDYSSHRKQIQLPLIPPPIMTNLLRATITIFRDEPMIMRTTGPVIIVGDLHGQILDLLRILKSEGLPPEKRYIFLGDLVDRGQFSTETVTLIFVMKILWPKSIILLRGNHEFDELCTIGGFGTEISNLYNSDDISSLFSYSFACIPIACIVNDTIVCLHGGIGPTVKHLANIEDTQRPLYIFPDGPVTDILWSDPSEFVDTFRMSSRGSGALFGQKAIDAFLQQEKLEYIVRGHQCVATGVATSLKGKCITVFSASNYCGVSGNKAGILLISEEGNMRHKDFDPLPLLFRMEARFLNSKSQTSFAVNVEMSQLPMIEVDRSEEKHRGTARPARCVKSSLVTKKPEPSCHTGRDEIRSPLVLKNAPIKAASSMKKKFRNDKIRPPVPLPSLKKSSPF</sequence>